<dbReference type="PROSITE" id="PS50110">
    <property type="entry name" value="RESPONSE_REGULATORY"/>
    <property type="match status" value="1"/>
</dbReference>
<dbReference type="SMART" id="SM00448">
    <property type="entry name" value="REC"/>
    <property type="match status" value="1"/>
</dbReference>
<comment type="caution">
    <text evidence="3">The sequence shown here is derived from an EMBL/GenBank/DDBJ whole genome shotgun (WGS) entry which is preliminary data.</text>
</comment>
<dbReference type="InterPro" id="IPR001789">
    <property type="entry name" value="Sig_transdc_resp-reg_receiver"/>
</dbReference>
<dbReference type="PANTHER" id="PTHR45566:SF1">
    <property type="entry name" value="HTH-TYPE TRANSCRIPTIONAL REGULATOR YHJB-RELATED"/>
    <property type="match status" value="1"/>
</dbReference>
<reference evidence="3 4" key="1">
    <citation type="submission" date="2024-02" db="EMBL/GenBank/DDBJ databases">
        <title>Bacteria isolated from the canopy kelp, Nereocystis luetkeana.</title>
        <authorList>
            <person name="Pfister C.A."/>
            <person name="Younker I.T."/>
            <person name="Light S.H."/>
        </authorList>
    </citation>
    <scope>NUCLEOTIDE SEQUENCE [LARGE SCALE GENOMIC DNA]</scope>
    <source>
        <strain evidence="3 4">TI.4.07</strain>
    </source>
</reference>
<evidence type="ECO:0000256" key="1">
    <source>
        <dbReference type="PROSITE-ProRule" id="PRU00169"/>
    </source>
</evidence>
<gene>
    <name evidence="3" type="ORF">V6242_07570</name>
</gene>
<feature type="modified residue" description="4-aspartylphosphate" evidence="1">
    <location>
        <position position="55"/>
    </location>
</feature>
<dbReference type="RefSeq" id="WP_341564704.1">
    <property type="nucleotide sequence ID" value="NZ_JBAKAQ010000005.1"/>
</dbReference>
<dbReference type="Proteomes" id="UP001379949">
    <property type="component" value="Unassembled WGS sequence"/>
</dbReference>
<keyword evidence="1" id="KW-0597">Phosphoprotein</keyword>
<dbReference type="Pfam" id="PF00072">
    <property type="entry name" value="Response_reg"/>
    <property type="match status" value="1"/>
</dbReference>
<organism evidence="3 4">
    <name type="scientific">Marinomonas arenicola</name>
    <dbReference type="NCBI Taxonomy" id="569601"/>
    <lineage>
        <taxon>Bacteria</taxon>
        <taxon>Pseudomonadati</taxon>
        <taxon>Pseudomonadota</taxon>
        <taxon>Gammaproteobacteria</taxon>
        <taxon>Oceanospirillales</taxon>
        <taxon>Oceanospirillaceae</taxon>
        <taxon>Marinomonas</taxon>
    </lineage>
</organism>
<protein>
    <submittedName>
        <fullName evidence="3">Response regulator</fullName>
    </submittedName>
</protein>
<accession>A0ABU9G3D6</accession>
<name>A0ABU9G3D6_9GAMM</name>
<keyword evidence="4" id="KW-1185">Reference proteome</keyword>
<sequence>MALRILLVDDSKVSRLALSKALRRLDDSIIISEAASADAAEELLKTVTVDRALIDYNMPDRNGLELAEVLLMTHPTVKQTLVTANIQDAIRDRAASLGIGFIAKPAKSEELASVVGV</sequence>
<evidence type="ECO:0000313" key="3">
    <source>
        <dbReference type="EMBL" id="MEL0613000.1"/>
    </source>
</evidence>
<evidence type="ECO:0000313" key="4">
    <source>
        <dbReference type="Proteomes" id="UP001379949"/>
    </source>
</evidence>
<evidence type="ECO:0000259" key="2">
    <source>
        <dbReference type="PROSITE" id="PS50110"/>
    </source>
</evidence>
<dbReference type="SUPFAM" id="SSF52172">
    <property type="entry name" value="CheY-like"/>
    <property type="match status" value="1"/>
</dbReference>
<dbReference type="InterPro" id="IPR011006">
    <property type="entry name" value="CheY-like_superfamily"/>
</dbReference>
<dbReference type="InterPro" id="IPR051015">
    <property type="entry name" value="EvgA-like"/>
</dbReference>
<dbReference type="Gene3D" id="3.40.50.2300">
    <property type="match status" value="1"/>
</dbReference>
<dbReference type="PANTHER" id="PTHR45566">
    <property type="entry name" value="HTH-TYPE TRANSCRIPTIONAL REGULATOR YHJB-RELATED"/>
    <property type="match status" value="1"/>
</dbReference>
<proteinExistence type="predicted"/>
<dbReference type="EMBL" id="JBAKAR010000004">
    <property type="protein sequence ID" value="MEL0613000.1"/>
    <property type="molecule type" value="Genomic_DNA"/>
</dbReference>
<feature type="domain" description="Response regulatory" evidence="2">
    <location>
        <begin position="4"/>
        <end position="117"/>
    </location>
</feature>